<protein>
    <submittedName>
        <fullName evidence="1">Uncharacterized protein</fullName>
    </submittedName>
</protein>
<sequence length="90" mass="9815">MIMQRCLMSNQTNHDQPAPGEARILSLTHAAGYSGFTLGDLRRNRSRVVASALQHAERAMGDGDATRVHHFLELADAMQHDGNDTASSAR</sequence>
<dbReference type="EMBL" id="SNYA01000001">
    <property type="protein sequence ID" value="TDP95364.1"/>
    <property type="molecule type" value="Genomic_DNA"/>
</dbReference>
<evidence type="ECO:0000313" key="1">
    <source>
        <dbReference type="EMBL" id="TDP95364.1"/>
    </source>
</evidence>
<proteinExistence type="predicted"/>
<dbReference type="AlphaFoldDB" id="A0A4R6S7L9"/>
<accession>A0A4R6S7L9</accession>
<comment type="caution">
    <text evidence="1">The sequence shown here is derived from an EMBL/GenBank/DDBJ whole genome shotgun (WGS) entry which is preliminary data.</text>
</comment>
<evidence type="ECO:0000313" key="2">
    <source>
        <dbReference type="Proteomes" id="UP000295601"/>
    </source>
</evidence>
<name>A0A4R6S7L9_9MICO</name>
<dbReference type="Proteomes" id="UP000295601">
    <property type="component" value="Unassembled WGS sequence"/>
</dbReference>
<keyword evidence="2" id="KW-1185">Reference proteome</keyword>
<gene>
    <name evidence="1" type="ORF">EDF62_0045</name>
</gene>
<reference evidence="1 2" key="1">
    <citation type="submission" date="2019-03" db="EMBL/GenBank/DDBJ databases">
        <title>Genomic analyses of the natural microbiome of Caenorhabditis elegans.</title>
        <authorList>
            <person name="Samuel B."/>
        </authorList>
    </citation>
    <scope>NUCLEOTIDE SEQUENCE [LARGE SCALE GENOMIC DNA]</scope>
    <source>
        <strain evidence="1 2">JUb18</strain>
    </source>
</reference>
<organism evidence="1 2">
    <name type="scientific">Leucobacter luti</name>
    <dbReference type="NCBI Taxonomy" id="340320"/>
    <lineage>
        <taxon>Bacteria</taxon>
        <taxon>Bacillati</taxon>
        <taxon>Actinomycetota</taxon>
        <taxon>Actinomycetes</taxon>
        <taxon>Micrococcales</taxon>
        <taxon>Microbacteriaceae</taxon>
        <taxon>Leucobacter</taxon>
    </lineage>
</organism>